<dbReference type="RefSeq" id="XP_030539692.1">
    <property type="nucleotide sequence ID" value="XM_030683832.2"/>
</dbReference>
<feature type="region of interest" description="Disordered" evidence="6">
    <location>
        <begin position="1051"/>
        <end position="1072"/>
    </location>
</feature>
<dbReference type="Gene3D" id="3.30.40.10">
    <property type="entry name" value="Zinc/RING finger domain, C3HC4 (zinc finger)"/>
    <property type="match status" value="2"/>
</dbReference>
<dbReference type="CDD" id="cd15565">
    <property type="entry name" value="PHD2_NSD"/>
    <property type="match status" value="1"/>
</dbReference>
<dbReference type="Pfam" id="PF22908">
    <property type="entry name" value="PHD_NSD"/>
    <property type="match status" value="1"/>
</dbReference>
<evidence type="ECO:0000256" key="3">
    <source>
        <dbReference type="ARBA" id="ARBA00022771"/>
    </source>
</evidence>
<dbReference type="GeneID" id="115747613"/>
<evidence type="ECO:0000259" key="7">
    <source>
        <dbReference type="SMART" id="SM00249"/>
    </source>
</evidence>
<dbReference type="OrthoDB" id="21264at2759"/>
<proteinExistence type="predicted"/>
<dbReference type="Proteomes" id="UP000827889">
    <property type="component" value="Chromosome 10"/>
</dbReference>
<dbReference type="PANTHER" id="PTHR46235:SF13">
    <property type="entry name" value="EDM2-LIKE PROTEIN1"/>
    <property type="match status" value="1"/>
</dbReference>
<dbReference type="KEGG" id="rarg:115747613"/>
<protein>
    <submittedName>
        <fullName evidence="9">Protein ENHANCED DOWNY MILDEW 2-like isoform X1</fullName>
    </submittedName>
</protein>
<dbReference type="InterPro" id="IPR013083">
    <property type="entry name" value="Znf_RING/FYVE/PHD"/>
</dbReference>
<dbReference type="GO" id="GO:0005634">
    <property type="term" value="C:nucleus"/>
    <property type="evidence" value="ECO:0007669"/>
    <property type="project" value="UniProtKB-SubCell"/>
</dbReference>
<dbReference type="InterPro" id="IPR001965">
    <property type="entry name" value="Znf_PHD"/>
</dbReference>
<evidence type="ECO:0000256" key="1">
    <source>
        <dbReference type="ARBA" id="ARBA00004123"/>
    </source>
</evidence>
<dbReference type="AlphaFoldDB" id="A0A8B8PZT8"/>
<evidence type="ECO:0000256" key="4">
    <source>
        <dbReference type="ARBA" id="ARBA00022833"/>
    </source>
</evidence>
<dbReference type="InterPro" id="IPR022702">
    <property type="entry name" value="Cytosine_MeTrfase1_RFD"/>
</dbReference>
<gene>
    <name evidence="9" type="primary">LOC115747613</name>
</gene>
<keyword evidence="4" id="KW-0862">Zinc</keyword>
<accession>A0A8B8PZT8</accession>
<evidence type="ECO:0000256" key="5">
    <source>
        <dbReference type="ARBA" id="ARBA00023242"/>
    </source>
</evidence>
<dbReference type="GO" id="GO:0008270">
    <property type="term" value="F:zinc ion binding"/>
    <property type="evidence" value="ECO:0007669"/>
    <property type="project" value="UniProtKB-KW"/>
</dbReference>
<evidence type="ECO:0000256" key="6">
    <source>
        <dbReference type="SAM" id="MobiDB-lite"/>
    </source>
</evidence>
<comment type="subcellular location">
    <subcellularLocation>
        <location evidence="1">Nucleus</location>
    </subcellularLocation>
</comment>
<feature type="domain" description="Zinc finger PHD-type" evidence="7">
    <location>
        <begin position="350"/>
        <end position="416"/>
    </location>
</feature>
<keyword evidence="3" id="KW-0863">Zinc-finger</keyword>
<dbReference type="PANTHER" id="PTHR46235">
    <property type="entry name" value="PHD FINGER-CONTAINING PROTEIN DDB_G0268158"/>
    <property type="match status" value="1"/>
</dbReference>
<keyword evidence="8" id="KW-1185">Reference proteome</keyword>
<keyword evidence="5" id="KW-0539">Nucleus</keyword>
<reference evidence="9" key="1">
    <citation type="submission" date="2025-08" db="UniProtKB">
        <authorList>
            <consortium name="RefSeq"/>
        </authorList>
    </citation>
    <scope>IDENTIFICATION</scope>
    <source>
        <tissue evidence="9">Leaf</tissue>
    </source>
</reference>
<keyword evidence="2" id="KW-0479">Metal-binding</keyword>
<sequence length="1072" mass="121479">MESSDEEGEILPHVTDYHLIDHENKPVSFSVLPLLWSDDDISVELQTQVHLRGMVDDGLQHICKEVTAWKYELSYVHPEIYVLSKDKRWLQLDSPKKSFHQTIRTILVTVYSLHFAKKSPQESYVSMWSHLQNLKAFRRYDVKPSHEDLLDHVPLIMEAAKRDKDLAKSVCLVTFLEEHQAHRLSRKDIPAERKSNFIVANNDNGGTLDSQDESEEEFFDTMCAICDDGGKVLACEGRCMRSFHATLGAGINSSCKTLGFIDDAQVEAIPRFFCNNCKYKMHQCFACGELGSSDSALGAEVFPCISATCGHFYHPECVSQLIHRGDERRAQKLKENIAAGESFTCPVHKCVICRQGEDKEVHELQFAVCRRCPKAYHRKCLPLSISFMSDGSQNIIQRAWEGFLPKRILIYCRNHTIDRRLRTPARNHLKFPNGGLKMKGMLTYKVGIDDLKRSNTSENQAKEKAVAKMPKSVDDVFRKGKIGVVRESSKIGATTKVSRIDAVKKSLTINKSLGKKGGKFIVKRSSQEDSVSSSKSVPYLEKKRRKIMPSSISDRTVMEKERNSASSAMEDRMLAFIEQASCEFNAERLAGKQSISASHAPGSKFILDKTITLSKVEGFVKAIRTALQKLEEGCAIEEAKEICEPGILRQILIWKKKLKVYLGPFIHGPRYTSFGRHFTKVEKLQEIVNRLQWYVQNGDTIVDFCCGSNEFSCLMKEKLDKIGKCCFFKNYDLFPPKILFQFEKRDWMSVNVEELPDGSQLIMGLNPPFGVNASLANQFIKKALTFKPKLLILIVPRETKRLDIGADPYDLLWEDCELLSGKSFYLPGSIDVHNKRLEDWNLTTPPLYLWSRHDWTSKHKTIAEEHGHISKQEYVRHEETNAGAAISNYLMEENYDCYQDYSSAVNANNDLSSIFDDFPDDDAIDGVGPLIANSKSFLECVPPVAFENPMAKPQAGFWNLQPNHHGHVPTQSDHHRAFEVPGMRPPGSFWNLQSNHHGHVPTQSHHHRAFEVPGMRPPGSFWNQPNSHGSTEYGTTSLHLGGIALPNQQSASQPFGYWPRPSSCEQPPQFPF</sequence>
<name>A0A8B8PZT8_9MYRT</name>
<evidence type="ECO:0000313" key="9">
    <source>
        <dbReference type="RefSeq" id="XP_030539692.1"/>
    </source>
</evidence>
<dbReference type="SMART" id="SM00249">
    <property type="entry name" value="PHD"/>
    <property type="match status" value="3"/>
</dbReference>
<dbReference type="Pfam" id="PF26055">
    <property type="entry name" value="Mtase_EDM2"/>
    <property type="match status" value="1"/>
</dbReference>
<dbReference type="Pfam" id="PF12047">
    <property type="entry name" value="DNMT1-RFD"/>
    <property type="match status" value="1"/>
</dbReference>
<dbReference type="InterPro" id="IPR055198">
    <property type="entry name" value="NSD_PHD"/>
</dbReference>
<evidence type="ECO:0000256" key="2">
    <source>
        <dbReference type="ARBA" id="ARBA00022723"/>
    </source>
</evidence>
<feature type="domain" description="Zinc finger PHD-type" evidence="7">
    <location>
        <begin position="283"/>
        <end position="349"/>
    </location>
</feature>
<organism evidence="8 9">
    <name type="scientific">Rhodamnia argentea</name>
    <dbReference type="NCBI Taxonomy" id="178133"/>
    <lineage>
        <taxon>Eukaryota</taxon>
        <taxon>Viridiplantae</taxon>
        <taxon>Streptophyta</taxon>
        <taxon>Embryophyta</taxon>
        <taxon>Tracheophyta</taxon>
        <taxon>Spermatophyta</taxon>
        <taxon>Magnoliopsida</taxon>
        <taxon>eudicotyledons</taxon>
        <taxon>Gunneridae</taxon>
        <taxon>Pentapetalae</taxon>
        <taxon>rosids</taxon>
        <taxon>malvids</taxon>
        <taxon>Myrtales</taxon>
        <taxon>Myrtaceae</taxon>
        <taxon>Myrtoideae</taxon>
        <taxon>Myrteae</taxon>
        <taxon>Australasian group</taxon>
        <taxon>Rhodamnia</taxon>
    </lineage>
</organism>
<dbReference type="CDD" id="cd15566">
    <property type="entry name" value="PHD3_NSD"/>
    <property type="match status" value="1"/>
</dbReference>
<evidence type="ECO:0000313" key="8">
    <source>
        <dbReference type="Proteomes" id="UP000827889"/>
    </source>
</evidence>
<dbReference type="InterPro" id="IPR058939">
    <property type="entry name" value="Mtase_EDM2"/>
</dbReference>
<feature type="domain" description="Zinc finger PHD-type" evidence="7">
    <location>
        <begin position="222"/>
        <end position="278"/>
    </location>
</feature>